<organism evidence="2 3">
    <name type="scientific">Athelia psychrophila</name>
    <dbReference type="NCBI Taxonomy" id="1759441"/>
    <lineage>
        <taxon>Eukaryota</taxon>
        <taxon>Fungi</taxon>
        <taxon>Dikarya</taxon>
        <taxon>Basidiomycota</taxon>
        <taxon>Agaricomycotina</taxon>
        <taxon>Agaricomycetes</taxon>
        <taxon>Agaricomycetidae</taxon>
        <taxon>Atheliales</taxon>
        <taxon>Atheliaceae</taxon>
        <taxon>Athelia</taxon>
    </lineage>
</organism>
<dbReference type="EMBL" id="KV418226">
    <property type="protein sequence ID" value="KZP02942.1"/>
    <property type="molecule type" value="Genomic_DNA"/>
</dbReference>
<evidence type="ECO:0000256" key="1">
    <source>
        <dbReference type="SAM" id="MobiDB-lite"/>
    </source>
</evidence>
<feature type="region of interest" description="Disordered" evidence="1">
    <location>
        <begin position="1"/>
        <end position="22"/>
    </location>
</feature>
<evidence type="ECO:0000313" key="3">
    <source>
        <dbReference type="Proteomes" id="UP000076532"/>
    </source>
</evidence>
<dbReference type="AlphaFoldDB" id="A0A167THF0"/>
<name>A0A167THF0_9AGAM</name>
<dbReference type="Proteomes" id="UP000076532">
    <property type="component" value="Unassembled WGS sequence"/>
</dbReference>
<evidence type="ECO:0000313" key="2">
    <source>
        <dbReference type="EMBL" id="KZP02942.1"/>
    </source>
</evidence>
<accession>A0A167THF0</accession>
<proteinExistence type="predicted"/>
<keyword evidence="3" id="KW-1185">Reference proteome</keyword>
<feature type="compositionally biased region" description="Polar residues" evidence="1">
    <location>
        <begin position="12"/>
        <end position="22"/>
    </location>
</feature>
<protein>
    <submittedName>
        <fullName evidence="2">Uncharacterized protein</fullName>
    </submittedName>
</protein>
<sequence>MTIPAKKAMRRPQTTYTTGTPLSTHRKRLREMGICEYPSRLPSPVSRLPSPFSLAFPAFSAPFTPVAPFPSPHCSLFLPLVVLGFLPSSALLAPYPCSLSLC</sequence>
<gene>
    <name evidence="2" type="ORF">FIBSPDRAFT_879897</name>
</gene>
<reference evidence="2 3" key="1">
    <citation type="journal article" date="2016" name="Mol. Biol. Evol.">
        <title>Comparative Genomics of Early-Diverging Mushroom-Forming Fungi Provides Insights into the Origins of Lignocellulose Decay Capabilities.</title>
        <authorList>
            <person name="Nagy L.G."/>
            <person name="Riley R."/>
            <person name="Tritt A."/>
            <person name="Adam C."/>
            <person name="Daum C."/>
            <person name="Floudas D."/>
            <person name="Sun H."/>
            <person name="Yadav J.S."/>
            <person name="Pangilinan J."/>
            <person name="Larsson K.H."/>
            <person name="Matsuura K."/>
            <person name="Barry K."/>
            <person name="Labutti K."/>
            <person name="Kuo R."/>
            <person name="Ohm R.A."/>
            <person name="Bhattacharya S.S."/>
            <person name="Shirouzu T."/>
            <person name="Yoshinaga Y."/>
            <person name="Martin F.M."/>
            <person name="Grigoriev I.V."/>
            <person name="Hibbett D.S."/>
        </authorList>
    </citation>
    <scope>NUCLEOTIDE SEQUENCE [LARGE SCALE GENOMIC DNA]</scope>
    <source>
        <strain evidence="2 3">CBS 109695</strain>
    </source>
</reference>